<dbReference type="PANTHER" id="PTHR30471">
    <property type="entry name" value="DNA REPAIR PROTEIN RADC"/>
    <property type="match status" value="1"/>
</dbReference>
<gene>
    <name evidence="9" type="ORF">CCDG5_1094</name>
</gene>
<evidence type="ECO:0000256" key="3">
    <source>
        <dbReference type="ARBA" id="ARBA00022723"/>
    </source>
</evidence>
<proteinExistence type="inferred from homology"/>
<dbReference type="InterPro" id="IPR025657">
    <property type="entry name" value="RadC_JAB"/>
</dbReference>
<keyword evidence="4" id="KW-0378">Hydrolase</keyword>
<dbReference type="OrthoDB" id="9804482at2"/>
<dbReference type="GO" id="GO:0046872">
    <property type="term" value="F:metal ion binding"/>
    <property type="evidence" value="ECO:0007669"/>
    <property type="project" value="UniProtKB-KW"/>
</dbReference>
<feature type="domain" description="MPN" evidence="8">
    <location>
        <begin position="110"/>
        <end position="232"/>
    </location>
</feature>
<keyword evidence="2" id="KW-0645">Protease</keyword>
<dbReference type="InterPro" id="IPR001405">
    <property type="entry name" value="UPF0758"/>
</dbReference>
<dbReference type="SUPFAM" id="SSF47781">
    <property type="entry name" value="RuvA domain 2-like"/>
    <property type="match status" value="1"/>
</dbReference>
<comment type="similarity">
    <text evidence="1 7">Belongs to the UPF0758 family.</text>
</comment>
<reference evidence="10" key="1">
    <citation type="submission" date="2014-07" db="EMBL/GenBank/DDBJ databases">
        <authorList>
            <person name="Wibberg D."/>
        </authorList>
    </citation>
    <scope>NUCLEOTIDE SEQUENCE [LARGE SCALE GENOMIC DNA]</scope>
    <source>
        <strain evidence="10">DG5</strain>
    </source>
</reference>
<accession>A0A078KKK5</accession>
<keyword evidence="3" id="KW-0479">Metal-binding</keyword>
<dbReference type="CDD" id="cd08071">
    <property type="entry name" value="MPN_DUF2466"/>
    <property type="match status" value="1"/>
</dbReference>
<keyword evidence="10" id="KW-1185">Reference proteome</keyword>
<dbReference type="AlphaFoldDB" id="A0A078KKK5"/>
<protein>
    <submittedName>
        <fullName evidence="9">DNA repair protein RadC</fullName>
    </submittedName>
</protein>
<sequence>MPDAKENDTQIHKGHRERLKKRFLAEGLDNFEPHAVLEMILFYSVPRRDTNPIAHNLLKYFGGSLINVFDAPIEELMKVDGIGLNTATLIKLFPEVCRRYLMEMQETGSIVKSSKDAAKYFIPLFIGRTNEMIAVMCIDAKGKLLFCNTVIEGSINAVAVGIRRLVEIAVRYAATDMIISHNHPGGVAIPSEQDIILTKKVSDALKTVNIDLLDHIIVSGKDWVSLAATPSVSEIFPQRNGFTIAK</sequence>
<keyword evidence="5" id="KW-0862">Zinc</keyword>
<evidence type="ECO:0000256" key="4">
    <source>
        <dbReference type="ARBA" id="ARBA00022801"/>
    </source>
</evidence>
<evidence type="ECO:0000256" key="1">
    <source>
        <dbReference type="ARBA" id="ARBA00010243"/>
    </source>
</evidence>
<dbReference type="Gene3D" id="3.40.140.10">
    <property type="entry name" value="Cytidine Deaminase, domain 2"/>
    <property type="match status" value="1"/>
</dbReference>
<dbReference type="InterPro" id="IPR010994">
    <property type="entry name" value="RuvA_2-like"/>
</dbReference>
<dbReference type="KEGG" id="ccel:CCDG5_1094"/>
<organism evidence="9 10">
    <name type="scientific">[Clostridium] cellulosi</name>
    <dbReference type="NCBI Taxonomy" id="29343"/>
    <lineage>
        <taxon>Bacteria</taxon>
        <taxon>Bacillati</taxon>
        <taxon>Bacillota</taxon>
        <taxon>Clostridia</taxon>
        <taxon>Eubacteriales</taxon>
        <taxon>Oscillospiraceae</taxon>
        <taxon>Oscillospiraceae incertae sedis</taxon>
    </lineage>
</organism>
<dbReference type="InterPro" id="IPR037518">
    <property type="entry name" value="MPN"/>
</dbReference>
<dbReference type="EMBL" id="LM995447">
    <property type="protein sequence ID" value="CDZ24211.1"/>
    <property type="molecule type" value="Genomic_DNA"/>
</dbReference>
<dbReference type="GO" id="GO:0008237">
    <property type="term" value="F:metallopeptidase activity"/>
    <property type="evidence" value="ECO:0007669"/>
    <property type="project" value="UniProtKB-KW"/>
</dbReference>
<dbReference type="PROSITE" id="PS50249">
    <property type="entry name" value="MPN"/>
    <property type="match status" value="1"/>
</dbReference>
<dbReference type="PANTHER" id="PTHR30471:SF3">
    <property type="entry name" value="UPF0758 PROTEIN YEES-RELATED"/>
    <property type="match status" value="1"/>
</dbReference>
<evidence type="ECO:0000313" key="10">
    <source>
        <dbReference type="Proteomes" id="UP000032431"/>
    </source>
</evidence>
<evidence type="ECO:0000256" key="2">
    <source>
        <dbReference type="ARBA" id="ARBA00022670"/>
    </source>
</evidence>
<dbReference type="NCBIfam" id="TIGR00608">
    <property type="entry name" value="radc"/>
    <property type="match status" value="1"/>
</dbReference>
<keyword evidence="6" id="KW-0482">Metalloprotease</keyword>
<dbReference type="PATRIC" id="fig|29343.3.peg.1153"/>
<evidence type="ECO:0000313" key="9">
    <source>
        <dbReference type="EMBL" id="CDZ24211.1"/>
    </source>
</evidence>
<dbReference type="HOGENOM" id="CLU_073529_0_0_9"/>
<dbReference type="Gene3D" id="1.10.150.20">
    <property type="entry name" value="5' to 3' exonuclease, C-terminal subdomain"/>
    <property type="match status" value="1"/>
</dbReference>
<evidence type="ECO:0000256" key="5">
    <source>
        <dbReference type="ARBA" id="ARBA00022833"/>
    </source>
</evidence>
<dbReference type="Proteomes" id="UP000032431">
    <property type="component" value="Chromosome I"/>
</dbReference>
<evidence type="ECO:0000256" key="7">
    <source>
        <dbReference type="RuleBase" id="RU003797"/>
    </source>
</evidence>
<evidence type="ECO:0000256" key="6">
    <source>
        <dbReference type="ARBA" id="ARBA00023049"/>
    </source>
</evidence>
<dbReference type="GO" id="GO:0006508">
    <property type="term" value="P:proteolysis"/>
    <property type="evidence" value="ECO:0007669"/>
    <property type="project" value="UniProtKB-KW"/>
</dbReference>
<name>A0A078KKK5_9FIRM</name>
<dbReference type="Pfam" id="PF04002">
    <property type="entry name" value="RadC"/>
    <property type="match status" value="1"/>
</dbReference>
<dbReference type="STRING" id="29343.CCDG5_1094"/>
<evidence type="ECO:0000259" key="8">
    <source>
        <dbReference type="PROSITE" id="PS50249"/>
    </source>
</evidence>